<evidence type="ECO:0000313" key="2">
    <source>
        <dbReference type="Proteomes" id="UP001497527"/>
    </source>
</evidence>
<protein>
    <submittedName>
        <fullName evidence="1">Uncharacterized protein</fullName>
    </submittedName>
</protein>
<gene>
    <name evidence="1" type="ORF">T190423A01A_20485</name>
</gene>
<organism evidence="1 2">
    <name type="scientific">Tenacibaculum polynesiense</name>
    <dbReference type="NCBI Taxonomy" id="3137857"/>
    <lineage>
        <taxon>Bacteria</taxon>
        <taxon>Pseudomonadati</taxon>
        <taxon>Bacteroidota</taxon>
        <taxon>Flavobacteriia</taxon>
        <taxon>Flavobacteriales</taxon>
        <taxon>Flavobacteriaceae</taxon>
        <taxon>Tenacibaculum</taxon>
    </lineage>
</organism>
<keyword evidence="2" id="KW-1185">Reference proteome</keyword>
<accession>A0ABM9PBE9</accession>
<proteinExistence type="predicted"/>
<name>A0ABM9PBE9_9FLAO</name>
<dbReference type="Proteomes" id="UP001497527">
    <property type="component" value="Unassembled WGS sequence"/>
</dbReference>
<evidence type="ECO:0000313" key="1">
    <source>
        <dbReference type="EMBL" id="CAL2102734.1"/>
    </source>
</evidence>
<sequence length="50" mass="5931">MREVVESFVVKQKDQVKELECLKLYLLFVFNHGIKRNKKATSVEIAFKVF</sequence>
<comment type="caution">
    <text evidence="1">The sequence shown here is derived from an EMBL/GenBank/DDBJ whole genome shotgun (WGS) entry which is preliminary data.</text>
</comment>
<reference evidence="1 2" key="1">
    <citation type="submission" date="2024-05" db="EMBL/GenBank/DDBJ databases">
        <authorList>
            <person name="Duchaud E."/>
        </authorList>
    </citation>
    <scope>NUCLEOTIDE SEQUENCE [LARGE SCALE GENOMIC DNA]</scope>
    <source>
        <strain evidence="1">Ena-SAMPLE-TAB-13-05-2024-13:56:06:370-140308</strain>
    </source>
</reference>
<dbReference type="EMBL" id="CAXJIO010000011">
    <property type="protein sequence ID" value="CAL2102734.1"/>
    <property type="molecule type" value="Genomic_DNA"/>
</dbReference>